<accession>A0A0G3GW52</accession>
<dbReference type="OrthoDB" id="4418218at2"/>
<name>A0A0G3GW52_9CORY</name>
<dbReference type="PATRIC" id="fig|1050174.4.peg.1906"/>
<dbReference type="AlphaFoldDB" id="A0A0G3GW52"/>
<evidence type="ECO:0000313" key="1">
    <source>
        <dbReference type="EMBL" id="AKK03738.1"/>
    </source>
</evidence>
<sequence length="73" mass="8226">MKGFLVEYDRKAGKLVRLTPFPDLMSATLKRLELDAQRTNPDIEIVAIGAVNEQALRTSHSRYFPVNEAKHSA</sequence>
<dbReference type="Proteomes" id="UP000035368">
    <property type="component" value="Chromosome"/>
</dbReference>
<organism evidence="1 2">
    <name type="scientific">Corynebacterium epidermidicanis</name>
    <dbReference type="NCBI Taxonomy" id="1050174"/>
    <lineage>
        <taxon>Bacteria</taxon>
        <taxon>Bacillati</taxon>
        <taxon>Actinomycetota</taxon>
        <taxon>Actinomycetes</taxon>
        <taxon>Mycobacteriales</taxon>
        <taxon>Corynebacteriaceae</taxon>
        <taxon>Corynebacterium</taxon>
    </lineage>
</organism>
<dbReference type="RefSeq" id="WP_047240717.1">
    <property type="nucleotide sequence ID" value="NZ_CP011541.1"/>
</dbReference>
<proteinExistence type="predicted"/>
<reference evidence="1 2" key="1">
    <citation type="submission" date="2015-05" db="EMBL/GenBank/DDBJ databases">
        <title>Complete genome sequence of Corynebacterium epidermidicanis DSM 45586, isolated from the skin of a dog suffering from pruritus.</title>
        <authorList>
            <person name="Ruckert C."/>
            <person name="Albersmeier A."/>
            <person name="Winkler A."/>
            <person name="Tauch A."/>
        </authorList>
    </citation>
    <scope>NUCLEOTIDE SEQUENCE [LARGE SCALE GENOMIC DNA]</scope>
    <source>
        <strain evidence="1 2">DSM 45586</strain>
    </source>
</reference>
<protein>
    <submittedName>
        <fullName evidence="1">Uncharacterized protein</fullName>
    </submittedName>
</protein>
<dbReference type="EMBL" id="CP011541">
    <property type="protein sequence ID" value="AKK03738.1"/>
    <property type="molecule type" value="Genomic_DNA"/>
</dbReference>
<evidence type="ECO:0000313" key="2">
    <source>
        <dbReference type="Proteomes" id="UP000035368"/>
    </source>
</evidence>
<gene>
    <name evidence="1" type="ORF">CEPID_09465</name>
</gene>
<keyword evidence="2" id="KW-1185">Reference proteome</keyword>
<dbReference type="KEGG" id="cei:CEPID_09465"/>
<dbReference type="STRING" id="1050174.CEPID_09465"/>